<evidence type="ECO:0000259" key="9">
    <source>
        <dbReference type="PROSITE" id="PS50525"/>
    </source>
</evidence>
<keyword evidence="3 8" id="KW-0696">RNA-directed RNA polymerase</keyword>
<evidence type="ECO:0000256" key="7">
    <source>
        <dbReference type="ARBA" id="ARBA00022953"/>
    </source>
</evidence>
<dbReference type="EMBL" id="MW434251">
    <property type="protein sequence ID" value="QRW42593.1"/>
    <property type="molecule type" value="Viral_cRNA"/>
</dbReference>
<evidence type="ECO:0000256" key="1">
    <source>
        <dbReference type="ARBA" id="ARBA00012494"/>
    </source>
</evidence>
<evidence type="ECO:0000313" key="13">
    <source>
        <dbReference type="EMBL" id="QRW42594.1"/>
    </source>
</evidence>
<evidence type="ECO:0000256" key="5">
    <source>
        <dbReference type="ARBA" id="ARBA00022695"/>
    </source>
</evidence>
<dbReference type="EMBL" id="MW434250">
    <property type="protein sequence ID" value="QRW42592.1"/>
    <property type="molecule type" value="Viral_cRNA"/>
</dbReference>
<sequence length="786" mass="88626">MAEPDPFTEIPSSFYAAVFEQTRRTDIKLPDQRDMDTLGMVSALYLYTNPPPNGTGTPAPKVAETVLRAINFNRKTEDKEAVIDGYVIDNPVWTKQNGFPFDEISSNFCPGSLHRMCCAFLQENFVAIRKTAEDVIGKMCVLNSDTLTKGRQTWDAFEERSVPCPQAYINVNKLFKDNGLPDHHTVMELIQGFFRLMSMPEVVGHEAEYYYAEKMKYVDGQLITTKIRKKRVVKVTWRGEQVYRKIMDAGRSFCSYLKHGERAHLNRRAIASTGIFQRALFLVLEEFHLALGKVIRGSTISIGGELKKIKISSITSECKGDLNAVHALQATQDATKWNECLSAMSFGMLTKTLFDKEVRFEQRLLIPTPYEELLREIGMASHWLLATKMITLGDGLQCHTPHTHGTVQFDADKVHQFNTQTQSWLKEAIPLRYGNNYIRAPGGMLMGMMNALSTTYGLVNVGWNKPMLGNIYTLRSSDDSMTIYTGPDMDVIKTLVIGEKINLKMCGINLSDKKTQYFRLGVGEYTSWYQDGVLVSQYGAEATRIRPMGINPPDDFYNVAKSTSVSLMNIESNHLGAEAKIRIGITNVRSLYRVNKRGDVEGGIRKEIRVLADGGCNPWNSTNCHLEETSLKERFAVQDNEVEYFLKIRNPDNPFTGEPTEEVMWDRNTGCLTVERVDTPRTIFHYIKRANATISNVRTPNHSHVEKDNARALGILTTADPTMHLRTAGSSHNMLSHVSGIFQTAASGLEWSENERRLIEQAIAVLTTGKAHDDDDMEEIQLDDDL</sequence>
<dbReference type="EMBL" id="MW434249">
    <property type="protein sequence ID" value="QRW42591.1"/>
    <property type="molecule type" value="Viral_cRNA"/>
</dbReference>
<evidence type="ECO:0000256" key="4">
    <source>
        <dbReference type="ARBA" id="ARBA00022679"/>
    </source>
</evidence>
<dbReference type="GO" id="GO:0003723">
    <property type="term" value="F:RNA binding"/>
    <property type="evidence" value="ECO:0007669"/>
    <property type="project" value="InterPro"/>
</dbReference>
<evidence type="ECO:0000256" key="2">
    <source>
        <dbReference type="ARBA" id="ARBA00020035"/>
    </source>
</evidence>
<dbReference type="InterPro" id="IPR001407">
    <property type="entry name" value="RNA_pol_PB1_influenza"/>
</dbReference>
<evidence type="ECO:0000313" key="12">
    <source>
        <dbReference type="EMBL" id="QRW42593.1"/>
    </source>
</evidence>
<dbReference type="GO" id="GO:0039694">
    <property type="term" value="P:viral RNA genome replication"/>
    <property type="evidence" value="ECO:0007669"/>
    <property type="project" value="InterPro"/>
</dbReference>
<name>A0A894KKY8_9ORTO</name>
<reference evidence="12" key="1">
    <citation type="journal article" date="2020" name="bioRxiv">
        <title>Single mosquito metatranscriptomics identifies vectors, emerging pathogens and reservoirs in one assay.</title>
        <authorList>
            <person name="Batson J."/>
            <person name="Dudas G."/>
            <person name="Haas-Stapleton E."/>
            <person name="Kistler A.L."/>
            <person name="Li L.M."/>
            <person name="Logan P."/>
            <person name="Ratnasiri K."/>
            <person name="Retallack H."/>
        </authorList>
    </citation>
    <scope>NUCLEOTIDE SEQUENCE</scope>
    <source>
        <strain evidence="10">CMS002_017a_SAND</strain>
        <strain evidence="12">CMS002_017b_SAND</strain>
        <strain evidence="14">CMS002_017c_SAND</strain>
        <strain evidence="11">CMS002_017e_SAND</strain>
        <strain evidence="13">CMS002_018b_SAND</strain>
    </source>
</reference>
<comment type="catalytic activity">
    <reaction evidence="8">
        <text>RNA(n) + a ribonucleoside 5'-triphosphate = RNA(n+1) + diphosphate</text>
        <dbReference type="Rhea" id="RHEA:21248"/>
        <dbReference type="Rhea" id="RHEA-COMP:14527"/>
        <dbReference type="Rhea" id="RHEA-COMP:17342"/>
        <dbReference type="ChEBI" id="CHEBI:33019"/>
        <dbReference type="ChEBI" id="CHEBI:61557"/>
        <dbReference type="ChEBI" id="CHEBI:140395"/>
        <dbReference type="EC" id="2.7.7.48"/>
    </reaction>
</comment>
<organism evidence="12">
    <name type="scientific">Guadeloupe mosquito quaranja-like virus 1</name>
    <dbReference type="NCBI Taxonomy" id="2607737"/>
    <lineage>
        <taxon>Viruses</taxon>
        <taxon>Riboviria</taxon>
        <taxon>Orthornavirae</taxon>
        <taxon>Negarnaviricota</taxon>
        <taxon>Polyploviricotina</taxon>
        <taxon>Insthoviricetes</taxon>
        <taxon>Articulavirales</taxon>
        <taxon>Orthomyxoviridae</taxon>
        <taxon>Quaranjavirus</taxon>
    </lineage>
</organism>
<evidence type="ECO:0000313" key="11">
    <source>
        <dbReference type="EMBL" id="QRW42592.1"/>
    </source>
</evidence>
<dbReference type="InterPro" id="IPR007099">
    <property type="entry name" value="RNA-dir_pol_NSvirus"/>
</dbReference>
<dbReference type="EC" id="2.7.7.48" evidence="1 8"/>
<dbReference type="GO" id="GO:0003968">
    <property type="term" value="F:RNA-directed RNA polymerase activity"/>
    <property type="evidence" value="ECO:0007669"/>
    <property type="project" value="UniProtKB-KW"/>
</dbReference>
<keyword evidence="7" id="KW-0693">Viral RNA replication</keyword>
<protein>
    <recommendedName>
        <fullName evidence="2 8">RNA-directed RNA polymerase catalytic subunit</fullName>
        <ecNumber evidence="1 8">2.7.7.48</ecNumber>
    </recommendedName>
</protein>
<keyword evidence="5" id="KW-0548">Nucleotidyltransferase</keyword>
<dbReference type="Pfam" id="PF00602">
    <property type="entry name" value="Flu_PB1"/>
    <property type="match status" value="1"/>
</dbReference>
<dbReference type="PROSITE" id="PS50525">
    <property type="entry name" value="RDRP_SSRNA_NEG_SEG"/>
    <property type="match status" value="1"/>
</dbReference>
<evidence type="ECO:0000256" key="8">
    <source>
        <dbReference type="RuleBase" id="RU004330"/>
    </source>
</evidence>
<proteinExistence type="predicted"/>
<evidence type="ECO:0000313" key="14">
    <source>
        <dbReference type="EMBL" id="QRW42595.1"/>
    </source>
</evidence>
<feature type="domain" description="RdRp catalytic" evidence="9">
    <location>
        <begin position="312"/>
        <end position="516"/>
    </location>
</feature>
<keyword evidence="6" id="KW-0547">Nucleotide-binding</keyword>
<dbReference type="EMBL" id="MW434252">
    <property type="protein sequence ID" value="QRW42594.1"/>
    <property type="molecule type" value="Viral_cRNA"/>
</dbReference>
<dbReference type="GO" id="GO:0000166">
    <property type="term" value="F:nucleotide binding"/>
    <property type="evidence" value="ECO:0007669"/>
    <property type="project" value="UniProtKB-KW"/>
</dbReference>
<evidence type="ECO:0000256" key="6">
    <source>
        <dbReference type="ARBA" id="ARBA00022741"/>
    </source>
</evidence>
<dbReference type="EMBL" id="MW434253">
    <property type="protein sequence ID" value="QRW42595.1"/>
    <property type="molecule type" value="Viral_cRNA"/>
</dbReference>
<evidence type="ECO:0000256" key="3">
    <source>
        <dbReference type="ARBA" id="ARBA00022484"/>
    </source>
</evidence>
<evidence type="ECO:0000313" key="10">
    <source>
        <dbReference type="EMBL" id="QRW42591.1"/>
    </source>
</evidence>
<accession>A0A894KKY8</accession>
<keyword evidence="4" id="KW-0808">Transferase</keyword>